<dbReference type="EMBL" id="BOPO01000084">
    <property type="protein sequence ID" value="GIL29115.1"/>
    <property type="molecule type" value="Genomic_DNA"/>
</dbReference>
<feature type="compositionally biased region" description="Basic and acidic residues" evidence="1">
    <location>
        <begin position="140"/>
        <end position="150"/>
    </location>
</feature>
<organism evidence="2 3">
    <name type="scientific">Actinocatenispora comari</name>
    <dbReference type="NCBI Taxonomy" id="2807577"/>
    <lineage>
        <taxon>Bacteria</taxon>
        <taxon>Bacillati</taxon>
        <taxon>Actinomycetota</taxon>
        <taxon>Actinomycetes</taxon>
        <taxon>Micromonosporales</taxon>
        <taxon>Micromonosporaceae</taxon>
        <taxon>Actinocatenispora</taxon>
    </lineage>
</organism>
<dbReference type="AlphaFoldDB" id="A0A8J4AEC9"/>
<comment type="caution">
    <text evidence="2">The sequence shown here is derived from an EMBL/GenBank/DDBJ whole genome shotgun (WGS) entry which is preliminary data.</text>
</comment>
<name>A0A8J4AEC9_9ACTN</name>
<evidence type="ECO:0000313" key="3">
    <source>
        <dbReference type="Proteomes" id="UP000614996"/>
    </source>
</evidence>
<sequence>MTGHTPPALRLRTIEPARDRIQAVELTTTTGVCSLGKLWQIVAGRYTALPVGCPVATPLLADPQPLLDWLIDRLQHPTRAAATARRWAAAATAHRGPTTAPGPSLWANYLHAEAAHLDKATTGPHQPIDPQPIDQRPAAPRKDCPPRNSN</sequence>
<feature type="region of interest" description="Disordered" evidence="1">
    <location>
        <begin position="120"/>
        <end position="150"/>
    </location>
</feature>
<dbReference type="RefSeq" id="WP_207126795.1">
    <property type="nucleotide sequence ID" value="NZ_BOPO01000084.1"/>
</dbReference>
<protein>
    <submittedName>
        <fullName evidence="2">Uncharacterized protein</fullName>
    </submittedName>
</protein>
<evidence type="ECO:0000313" key="2">
    <source>
        <dbReference type="EMBL" id="GIL29115.1"/>
    </source>
</evidence>
<evidence type="ECO:0000256" key="1">
    <source>
        <dbReference type="SAM" id="MobiDB-lite"/>
    </source>
</evidence>
<accession>A0A8J4AEC9</accession>
<keyword evidence="3" id="KW-1185">Reference proteome</keyword>
<dbReference type="Proteomes" id="UP000614996">
    <property type="component" value="Unassembled WGS sequence"/>
</dbReference>
<gene>
    <name evidence="2" type="ORF">NUM_43690</name>
</gene>
<proteinExistence type="predicted"/>
<reference evidence="3" key="1">
    <citation type="journal article" date="2021" name="Int. J. Syst. Evol. Microbiol.">
        <title>Actinocatenispora comari sp. nov., an endophytic actinomycete isolated from aerial parts of Comarum salesowianum.</title>
        <authorList>
            <person name="Oyunbileg N."/>
            <person name="Iizaka Y."/>
            <person name="Hamada M."/>
            <person name="Davaapurev B.O."/>
            <person name="Fukumoto A."/>
            <person name="Tsetseg B."/>
            <person name="Kato F."/>
            <person name="Tamura T."/>
            <person name="Batkhuu J."/>
            <person name="Anzai Y."/>
        </authorList>
    </citation>
    <scope>NUCLEOTIDE SEQUENCE [LARGE SCALE GENOMIC DNA]</scope>
    <source>
        <strain evidence="3">NUM-2625</strain>
    </source>
</reference>
<feature type="compositionally biased region" description="Low complexity" evidence="1">
    <location>
        <begin position="126"/>
        <end position="135"/>
    </location>
</feature>